<dbReference type="Proteomes" id="UP000366051">
    <property type="component" value="Chromosome"/>
</dbReference>
<dbReference type="SMART" id="SM00387">
    <property type="entry name" value="HATPase_c"/>
    <property type="match status" value="1"/>
</dbReference>
<dbReference type="PROSITE" id="PS50110">
    <property type="entry name" value="RESPONSE_REGULATORY"/>
    <property type="match status" value="1"/>
</dbReference>
<feature type="modified residue" description="4-aspartylphosphate" evidence="15">
    <location>
        <position position="1156"/>
    </location>
</feature>
<dbReference type="Pfam" id="PF00072">
    <property type="entry name" value="Response_reg"/>
    <property type="match status" value="1"/>
</dbReference>
<dbReference type="NCBIfam" id="TIGR00229">
    <property type="entry name" value="sensory_box"/>
    <property type="match status" value="2"/>
</dbReference>
<dbReference type="PANTHER" id="PTHR45339:SF1">
    <property type="entry name" value="HYBRID SIGNAL TRANSDUCTION HISTIDINE KINASE J"/>
    <property type="match status" value="1"/>
</dbReference>
<reference evidence="22" key="1">
    <citation type="submission" date="2019-11" db="EMBL/GenBank/DDBJ databases">
        <title>Genome sequence of Heliorestis convoluta strain HH, an alkaliphilic and minimalistic phototrophic bacterium from a soda lake in Egypt.</title>
        <authorList>
            <person name="Dewey E.D."/>
            <person name="Stokes L.M."/>
            <person name="Burchell B.M."/>
            <person name="Shaffer K.N."/>
            <person name="Huntington A.M."/>
            <person name="Baker J.M."/>
            <person name="Nadendla S."/>
            <person name="Giglio M.G."/>
            <person name="Touchman J.W."/>
            <person name="Blankenship R.E."/>
            <person name="Madigan M.T."/>
            <person name="Sattley W.M."/>
        </authorList>
    </citation>
    <scope>NUCLEOTIDE SEQUENCE [LARGE SCALE GENOMIC DNA]</scope>
    <source>
        <strain evidence="22">HH</strain>
    </source>
</reference>
<feature type="domain" description="PAS" evidence="19">
    <location>
        <begin position="707"/>
        <end position="747"/>
    </location>
</feature>
<evidence type="ECO:0000256" key="12">
    <source>
        <dbReference type="ARBA" id="ARBA00064003"/>
    </source>
</evidence>
<evidence type="ECO:0000256" key="10">
    <source>
        <dbReference type="ARBA" id="ARBA00023012"/>
    </source>
</evidence>
<feature type="domain" description="PAS" evidence="19">
    <location>
        <begin position="449"/>
        <end position="493"/>
    </location>
</feature>
<evidence type="ECO:0000256" key="15">
    <source>
        <dbReference type="PROSITE-ProRule" id="PRU00169"/>
    </source>
</evidence>
<comment type="function">
    <text evidence="11">May play the central regulatory role in sporulation. It may be an element of the effector pathway responsible for the activation of sporulation genes in response to nutritional stress. Spo0A may act in concert with spo0H (a sigma factor) to control the expression of some genes that are critical to the sporulation process.</text>
</comment>
<comment type="catalytic activity">
    <reaction evidence="1">
        <text>ATP + protein L-histidine = ADP + protein N-phospho-L-histidine.</text>
        <dbReference type="EC" id="2.7.13.3"/>
    </reaction>
</comment>
<feature type="domain" description="PAC" evidence="20">
    <location>
        <begin position="772"/>
        <end position="826"/>
    </location>
</feature>
<organism evidence="21 22">
    <name type="scientific">Heliorestis convoluta</name>
    <dbReference type="NCBI Taxonomy" id="356322"/>
    <lineage>
        <taxon>Bacteria</taxon>
        <taxon>Bacillati</taxon>
        <taxon>Bacillota</taxon>
        <taxon>Clostridia</taxon>
        <taxon>Eubacteriales</taxon>
        <taxon>Heliobacteriaceae</taxon>
        <taxon>Heliorestis</taxon>
    </lineage>
</organism>
<feature type="domain" description="Histidine kinase" evidence="17">
    <location>
        <begin position="844"/>
        <end position="1065"/>
    </location>
</feature>
<evidence type="ECO:0000256" key="8">
    <source>
        <dbReference type="ARBA" id="ARBA00022777"/>
    </source>
</evidence>
<evidence type="ECO:0000256" key="11">
    <source>
        <dbReference type="ARBA" id="ARBA00024867"/>
    </source>
</evidence>
<dbReference type="InterPro" id="IPR036097">
    <property type="entry name" value="HisK_dim/P_sf"/>
</dbReference>
<dbReference type="Gene3D" id="3.30.565.10">
    <property type="entry name" value="Histidine kinase-like ATPase, C-terminal domain"/>
    <property type="match status" value="1"/>
</dbReference>
<evidence type="ECO:0000259" key="18">
    <source>
        <dbReference type="PROSITE" id="PS50110"/>
    </source>
</evidence>
<dbReference type="FunFam" id="1.10.287.130:FF:000002">
    <property type="entry name" value="Two-component osmosensing histidine kinase"/>
    <property type="match status" value="1"/>
</dbReference>
<dbReference type="KEGG" id="hcv:FTV88_0530"/>
<keyword evidence="8 21" id="KW-0418">Kinase</keyword>
<dbReference type="InterPro" id="IPR011006">
    <property type="entry name" value="CheY-like_superfamily"/>
</dbReference>
<sequence>MTIYHEFLLRQLDYLHFVSGLTFIILAFTAYLLAKIRYRNLNWFYFALFGVFFGIKIWLELLVDATYLPHESILFFEHLLLFSALLFLLEFGRSGTKRKDVSINKLAPWMHILIVMTMIIGFANLESPYLYVTRMIIGLVAGLWVTWALYSTVYLEKERRNPNANRYIVIASILMLILSFIVAVPCQNHENIVYWPFEVAYILLGVALTLSLWTSRHITPSFETEGIQEDHKSYFVLAVLLVASLLSFGWIWTEMVGREAEEKQKQYLMNRAVTIGATVNTEKLISLTGTSADYKSESYQALLVTLRKILAVNPDIRFIYLMKLYGEDLIFLVDAEPKDSPDYSAPGKVYVEASDYAKDVFHTSNPFFEGPVLDSYGEWFYCSAPITDPVSGQVLATIGLDVEAQDWAIIIKKERLGAILIVLFLTLLLIIYFVFLYLTKETAVRFIASERRFMTIFENAPEAIYLIEPHSLRIVAANRYMRQWLGYDEKELLQMTLYGLKKAERNSLPSPFPVEIMQNKEEKYIKKDGTAVDVEITSTNFRFQEQQTILLFVRDITERKREEMKAEMLRKIDRQVLEGKSLGAILQSACQSIITLFGYPHVTIQIDNALHFLEPQATAEKRVAQTVTREGREQENNQEEQEERHYPYRLTIPLSVQERRIGVLQISGYRQELFKRPQIKPLEDFAQRVSFTLLSALRQLQLQLQGQALATAANAIVITDCYGVVQWVNPAVCNLTGYSFEEMVGQNINILRSGEQGQAFYAEMWKAISQGQVWQGELINRRQDGSLFTVEMTITPVQDKKGQNIHYIAIKQDVTKRKEQEVQLLEAKKAAEEGNKAKSEFLANMSHEIRTPLHGIIGMTEILLERNIDKEEKELIRIIAKSGQNLLSIVNAILDFSKIEAGKMEMEDVVFDIREIVKGAVEILQLNADMKNLALQCTIHPSTPSLLKGDPGKLRQILLNLLSNAIKFTEKGHVHITVQPMFKEQEKIQLRFEVSDTGIGIADIVKEKLFLPFTQADGSTTRKYGGTGLGLSISKNLVELMGGEIDVKSNPDHGTTFWFTLPFQIQEKEVVKALHFDKEIVVSRAEVQNQSQKQESNKVEAIDVDVEILLVEDNPVNQRLAVLQLKKLGYKTKAVNNGKEAIEAVLEKEFRLILMDCQMPVMDGFEATRTIRELDDPKRSQIPIVAMTAHAIEGYRDQCLQAGMNDYISKPVVITKLQEIVERLLKNS</sequence>
<feature type="transmembrane region" description="Helical" evidence="16">
    <location>
        <begin position="103"/>
        <end position="123"/>
    </location>
</feature>
<dbReference type="SUPFAM" id="SSF55781">
    <property type="entry name" value="GAF domain-like"/>
    <property type="match status" value="1"/>
</dbReference>
<dbReference type="Gene3D" id="1.10.287.130">
    <property type="match status" value="1"/>
</dbReference>
<dbReference type="PRINTS" id="PR00344">
    <property type="entry name" value="BCTRLSENSOR"/>
</dbReference>
<dbReference type="PROSITE" id="PS50112">
    <property type="entry name" value="PAS"/>
    <property type="match status" value="2"/>
</dbReference>
<evidence type="ECO:0000259" key="19">
    <source>
        <dbReference type="PROSITE" id="PS50112"/>
    </source>
</evidence>
<evidence type="ECO:0000256" key="5">
    <source>
        <dbReference type="ARBA" id="ARBA00022553"/>
    </source>
</evidence>
<dbReference type="InterPro" id="IPR003661">
    <property type="entry name" value="HisK_dim/P_dom"/>
</dbReference>
<dbReference type="SMART" id="SM00388">
    <property type="entry name" value="HisKA"/>
    <property type="match status" value="1"/>
</dbReference>
<dbReference type="Pfam" id="PF00512">
    <property type="entry name" value="HisKA"/>
    <property type="match status" value="1"/>
</dbReference>
<dbReference type="EMBL" id="CP045875">
    <property type="protein sequence ID" value="QGG46709.1"/>
    <property type="molecule type" value="Genomic_DNA"/>
</dbReference>
<dbReference type="InterPro" id="IPR035965">
    <property type="entry name" value="PAS-like_dom_sf"/>
</dbReference>
<dbReference type="OrthoDB" id="9809348at2"/>
<evidence type="ECO:0000313" key="22">
    <source>
        <dbReference type="Proteomes" id="UP000366051"/>
    </source>
</evidence>
<dbReference type="InterPro" id="IPR001610">
    <property type="entry name" value="PAC"/>
</dbReference>
<keyword evidence="16" id="KW-0472">Membrane</keyword>
<dbReference type="Pfam" id="PF13426">
    <property type="entry name" value="PAS_9"/>
    <property type="match status" value="2"/>
</dbReference>
<dbReference type="CDD" id="cd16922">
    <property type="entry name" value="HATPase_EvgS-ArcB-TorS-like"/>
    <property type="match status" value="1"/>
</dbReference>
<evidence type="ECO:0000256" key="4">
    <source>
        <dbReference type="ARBA" id="ARBA00018672"/>
    </source>
</evidence>
<evidence type="ECO:0000256" key="9">
    <source>
        <dbReference type="ARBA" id="ARBA00022840"/>
    </source>
</evidence>
<feature type="transmembrane region" description="Helical" evidence="16">
    <location>
        <begin position="416"/>
        <end position="438"/>
    </location>
</feature>
<keyword evidence="7" id="KW-0547">Nucleotide-binding</keyword>
<dbReference type="RefSeq" id="WP_153724229.1">
    <property type="nucleotide sequence ID" value="NZ_CP045875.1"/>
</dbReference>
<feature type="transmembrane region" description="Helical" evidence="16">
    <location>
        <begin position="234"/>
        <end position="252"/>
    </location>
</feature>
<keyword evidence="10" id="KW-0902">Two-component regulatory system</keyword>
<comment type="subunit">
    <text evidence="12">At low DSF concentrations, interacts with RpfF.</text>
</comment>
<evidence type="ECO:0000259" key="17">
    <source>
        <dbReference type="PROSITE" id="PS50109"/>
    </source>
</evidence>
<evidence type="ECO:0000256" key="2">
    <source>
        <dbReference type="ARBA" id="ARBA00006402"/>
    </source>
</evidence>
<dbReference type="Gene3D" id="3.30.450.40">
    <property type="match status" value="1"/>
</dbReference>
<evidence type="ECO:0000256" key="3">
    <source>
        <dbReference type="ARBA" id="ARBA00012438"/>
    </source>
</evidence>
<keyword evidence="22" id="KW-1185">Reference proteome</keyword>
<gene>
    <name evidence="21" type="ORF">FTV88_0530</name>
</gene>
<dbReference type="InterPro" id="IPR000700">
    <property type="entry name" value="PAS-assoc_C"/>
</dbReference>
<dbReference type="SMART" id="SM00086">
    <property type="entry name" value="PAC"/>
    <property type="match status" value="2"/>
</dbReference>
<feature type="transmembrane region" description="Helical" evidence="16">
    <location>
        <begin position="41"/>
        <end position="61"/>
    </location>
</feature>
<dbReference type="InterPro" id="IPR036890">
    <property type="entry name" value="HATPase_C_sf"/>
</dbReference>
<dbReference type="CDD" id="cd00082">
    <property type="entry name" value="HisKA"/>
    <property type="match status" value="1"/>
</dbReference>
<proteinExistence type="inferred from homology"/>
<dbReference type="InterPro" id="IPR000014">
    <property type="entry name" value="PAS"/>
</dbReference>
<dbReference type="InterPro" id="IPR004358">
    <property type="entry name" value="Sig_transdc_His_kin-like_C"/>
</dbReference>
<keyword evidence="9" id="KW-0067">ATP-binding</keyword>
<evidence type="ECO:0000256" key="16">
    <source>
        <dbReference type="SAM" id="Phobius"/>
    </source>
</evidence>
<evidence type="ECO:0000256" key="7">
    <source>
        <dbReference type="ARBA" id="ARBA00022741"/>
    </source>
</evidence>
<feature type="transmembrane region" description="Helical" evidence="16">
    <location>
        <begin position="135"/>
        <end position="155"/>
    </location>
</feature>
<dbReference type="CDD" id="cd17546">
    <property type="entry name" value="REC_hyHK_CKI1_RcsC-like"/>
    <property type="match status" value="1"/>
</dbReference>
<dbReference type="Gene3D" id="3.30.450.20">
    <property type="entry name" value="PAS domain"/>
    <property type="match status" value="2"/>
</dbReference>
<evidence type="ECO:0000256" key="6">
    <source>
        <dbReference type="ARBA" id="ARBA00022679"/>
    </source>
</evidence>
<evidence type="ECO:0000313" key="21">
    <source>
        <dbReference type="EMBL" id="QGG46709.1"/>
    </source>
</evidence>
<dbReference type="Pfam" id="PF02518">
    <property type="entry name" value="HATPase_c"/>
    <property type="match status" value="1"/>
</dbReference>
<dbReference type="FunFam" id="3.30.565.10:FF:000010">
    <property type="entry name" value="Sensor histidine kinase RcsC"/>
    <property type="match status" value="1"/>
</dbReference>
<dbReference type="InterPro" id="IPR003594">
    <property type="entry name" value="HATPase_dom"/>
</dbReference>
<dbReference type="CDD" id="cd00130">
    <property type="entry name" value="PAS"/>
    <property type="match status" value="2"/>
</dbReference>
<feature type="transmembrane region" description="Helical" evidence="16">
    <location>
        <begin position="192"/>
        <end position="213"/>
    </location>
</feature>
<comment type="similarity">
    <text evidence="2">In the N-terminal section; belongs to the phytochrome family.</text>
</comment>
<dbReference type="SUPFAM" id="SSF55874">
    <property type="entry name" value="ATPase domain of HSP90 chaperone/DNA topoisomerase II/histidine kinase"/>
    <property type="match status" value="1"/>
</dbReference>
<dbReference type="GO" id="GO:0000155">
    <property type="term" value="F:phosphorelay sensor kinase activity"/>
    <property type="evidence" value="ECO:0007669"/>
    <property type="project" value="InterPro"/>
</dbReference>
<keyword evidence="16" id="KW-0812">Transmembrane</keyword>
<evidence type="ECO:0000256" key="1">
    <source>
        <dbReference type="ARBA" id="ARBA00000085"/>
    </source>
</evidence>
<dbReference type="Gene3D" id="3.40.50.2300">
    <property type="match status" value="1"/>
</dbReference>
<keyword evidence="6" id="KW-0808">Transferase</keyword>
<dbReference type="SUPFAM" id="SSF47384">
    <property type="entry name" value="Homodimeric domain of signal transducing histidine kinase"/>
    <property type="match status" value="1"/>
</dbReference>
<feature type="transmembrane region" description="Helical" evidence="16">
    <location>
        <begin position="14"/>
        <end position="34"/>
    </location>
</feature>
<dbReference type="SUPFAM" id="SSF52172">
    <property type="entry name" value="CheY-like"/>
    <property type="match status" value="1"/>
</dbReference>
<dbReference type="InterPro" id="IPR029016">
    <property type="entry name" value="GAF-like_dom_sf"/>
</dbReference>
<dbReference type="PROSITE" id="PS50113">
    <property type="entry name" value="PAC"/>
    <property type="match status" value="2"/>
</dbReference>
<dbReference type="InterPro" id="IPR001789">
    <property type="entry name" value="Sig_transdc_resp-reg_receiver"/>
</dbReference>
<feature type="transmembrane region" description="Helical" evidence="16">
    <location>
        <begin position="73"/>
        <end position="91"/>
    </location>
</feature>
<dbReference type="SMART" id="SM00448">
    <property type="entry name" value="REC"/>
    <property type="match status" value="1"/>
</dbReference>
<dbReference type="GO" id="GO:0005524">
    <property type="term" value="F:ATP binding"/>
    <property type="evidence" value="ECO:0007669"/>
    <property type="project" value="UniProtKB-KW"/>
</dbReference>
<evidence type="ECO:0000256" key="13">
    <source>
        <dbReference type="ARBA" id="ARBA00068150"/>
    </source>
</evidence>
<dbReference type="EC" id="2.7.13.3" evidence="3"/>
<dbReference type="PROSITE" id="PS50109">
    <property type="entry name" value="HIS_KIN"/>
    <property type="match status" value="1"/>
</dbReference>
<feature type="domain" description="PAC" evidence="20">
    <location>
        <begin position="518"/>
        <end position="568"/>
    </location>
</feature>
<keyword evidence="16" id="KW-1133">Transmembrane helix</keyword>
<name>A0A5Q2MZ52_9FIRM</name>
<dbReference type="SMART" id="SM00091">
    <property type="entry name" value="PAS"/>
    <property type="match status" value="2"/>
</dbReference>
<dbReference type="SUPFAM" id="SSF55785">
    <property type="entry name" value="PYP-like sensor domain (PAS domain)"/>
    <property type="match status" value="2"/>
</dbReference>
<evidence type="ECO:0000259" key="20">
    <source>
        <dbReference type="PROSITE" id="PS50113"/>
    </source>
</evidence>
<evidence type="ECO:0000256" key="14">
    <source>
        <dbReference type="ARBA" id="ARBA00074306"/>
    </source>
</evidence>
<keyword evidence="5 15" id="KW-0597">Phosphoprotein</keyword>
<protein>
    <recommendedName>
        <fullName evidence="14">Circadian input-output histidine kinase CikA</fullName>
        <ecNumber evidence="3">2.7.13.3</ecNumber>
    </recommendedName>
    <alternativeName>
        <fullName evidence="13">Sensory/regulatory protein RpfC</fullName>
    </alternativeName>
    <alternativeName>
        <fullName evidence="4">Stage 0 sporulation protein A homolog</fullName>
    </alternativeName>
</protein>
<dbReference type="InterPro" id="IPR005467">
    <property type="entry name" value="His_kinase_dom"/>
</dbReference>
<dbReference type="AlphaFoldDB" id="A0A5Q2MZ52"/>
<feature type="transmembrane region" description="Helical" evidence="16">
    <location>
        <begin position="167"/>
        <end position="186"/>
    </location>
</feature>
<accession>A0A5Q2MZ52</accession>
<dbReference type="PANTHER" id="PTHR45339">
    <property type="entry name" value="HYBRID SIGNAL TRANSDUCTION HISTIDINE KINASE J"/>
    <property type="match status" value="1"/>
</dbReference>
<feature type="domain" description="Response regulatory" evidence="18">
    <location>
        <begin position="1107"/>
        <end position="1225"/>
    </location>
</feature>